<sequence>MVQLDEEEGMNERLSNGEKERGKGERMPRSIEDRDW</sequence>
<organism evidence="2 3">
    <name type="scientific">Rubroshorea leprosula</name>
    <dbReference type="NCBI Taxonomy" id="152421"/>
    <lineage>
        <taxon>Eukaryota</taxon>
        <taxon>Viridiplantae</taxon>
        <taxon>Streptophyta</taxon>
        <taxon>Embryophyta</taxon>
        <taxon>Tracheophyta</taxon>
        <taxon>Spermatophyta</taxon>
        <taxon>Magnoliopsida</taxon>
        <taxon>eudicotyledons</taxon>
        <taxon>Gunneridae</taxon>
        <taxon>Pentapetalae</taxon>
        <taxon>rosids</taxon>
        <taxon>malvids</taxon>
        <taxon>Malvales</taxon>
        <taxon>Dipterocarpaceae</taxon>
        <taxon>Rubroshorea</taxon>
    </lineage>
</organism>
<accession>A0AAV5JC95</accession>
<feature type="compositionally biased region" description="Basic and acidic residues" evidence="1">
    <location>
        <begin position="15"/>
        <end position="36"/>
    </location>
</feature>
<evidence type="ECO:0000313" key="3">
    <source>
        <dbReference type="Proteomes" id="UP001054252"/>
    </source>
</evidence>
<dbReference type="EMBL" id="BPVZ01000029">
    <property type="protein sequence ID" value="GKV08490.1"/>
    <property type="molecule type" value="Genomic_DNA"/>
</dbReference>
<evidence type="ECO:0000256" key="1">
    <source>
        <dbReference type="SAM" id="MobiDB-lite"/>
    </source>
</evidence>
<feature type="region of interest" description="Disordered" evidence="1">
    <location>
        <begin position="1"/>
        <end position="36"/>
    </location>
</feature>
<dbReference type="Proteomes" id="UP001054252">
    <property type="component" value="Unassembled WGS sequence"/>
</dbReference>
<gene>
    <name evidence="2" type="ORF">SLEP1_g20111</name>
</gene>
<evidence type="ECO:0000313" key="2">
    <source>
        <dbReference type="EMBL" id="GKV08490.1"/>
    </source>
</evidence>
<protein>
    <submittedName>
        <fullName evidence="2">Uncharacterized protein</fullName>
    </submittedName>
</protein>
<keyword evidence="3" id="KW-1185">Reference proteome</keyword>
<reference evidence="2 3" key="1">
    <citation type="journal article" date="2021" name="Commun. Biol.">
        <title>The genome of Shorea leprosula (Dipterocarpaceae) highlights the ecological relevance of drought in aseasonal tropical rainforests.</title>
        <authorList>
            <person name="Ng K.K.S."/>
            <person name="Kobayashi M.J."/>
            <person name="Fawcett J.A."/>
            <person name="Hatakeyama M."/>
            <person name="Paape T."/>
            <person name="Ng C.H."/>
            <person name="Ang C.C."/>
            <person name="Tnah L.H."/>
            <person name="Lee C.T."/>
            <person name="Nishiyama T."/>
            <person name="Sese J."/>
            <person name="O'Brien M.J."/>
            <person name="Copetti D."/>
            <person name="Mohd Noor M.I."/>
            <person name="Ong R.C."/>
            <person name="Putra M."/>
            <person name="Sireger I.Z."/>
            <person name="Indrioko S."/>
            <person name="Kosugi Y."/>
            <person name="Izuno A."/>
            <person name="Isagi Y."/>
            <person name="Lee S.L."/>
            <person name="Shimizu K.K."/>
        </authorList>
    </citation>
    <scope>NUCLEOTIDE SEQUENCE [LARGE SCALE GENOMIC DNA]</scope>
    <source>
        <strain evidence="2">214</strain>
    </source>
</reference>
<dbReference type="AlphaFoldDB" id="A0AAV5JC95"/>
<name>A0AAV5JC95_9ROSI</name>
<proteinExistence type="predicted"/>
<comment type="caution">
    <text evidence="2">The sequence shown here is derived from an EMBL/GenBank/DDBJ whole genome shotgun (WGS) entry which is preliminary data.</text>
</comment>